<dbReference type="RefSeq" id="WP_002741421.1">
    <property type="nucleotide sequence ID" value="NZ_JADDUQ010000037.1"/>
</dbReference>
<proteinExistence type="predicted"/>
<sequence>MNRTLNLKFPFDFLGIDTVRLYIEATNVEFDDFLMSIRIHSVKKGRKEYRDPSAGVLLIENIKGDGFRYYIVSFSLSRLYNGDNFSSYSPFDYDEIVKRLKPILDNFGFGIKDWKKVKVSRLDVFLNVELNRDYNSYFSIIKTGKLPRTEARYSDTSKYSENKSFTLLTYDKKKHLQNIKEVNIEENVLRFELRYLNGPKIKRNLGSNLLHKIKPEKIEEDFYVNLQAAYLGLKDFSLDYATFNRKRELIRYFKNQNSRFPEKNGLEANTYLRMDRNGGFEAYLLKKFNVPLKRYISIEAQKKKRYRDKTKILQFLSIGLYVEDAIRWESSSINLIRNSVFHQPLKLARLDEEYVERPKRIKKEIDSLDISIFSLEDCLAIRDRVYLGTDTL</sequence>
<evidence type="ECO:0000313" key="2">
    <source>
        <dbReference type="Proteomes" id="UP000058857"/>
    </source>
</evidence>
<dbReference type="PATRIC" id="fig|280505.15.peg.954"/>
<gene>
    <name evidence="1" type="ORF">LBBP_00977</name>
</gene>
<accession>A0A0E3B1Q1</accession>
<protein>
    <submittedName>
        <fullName evidence="1">Uncharacterized protein</fullName>
    </submittedName>
</protein>
<dbReference type="EMBL" id="CP012029">
    <property type="protein sequence ID" value="ALO25291.1"/>
    <property type="molecule type" value="Genomic_DNA"/>
</dbReference>
<organism evidence="1">
    <name type="scientific">Leptospira borgpetersenii serovar Ballum</name>
    <dbReference type="NCBI Taxonomy" id="280505"/>
    <lineage>
        <taxon>Bacteria</taxon>
        <taxon>Pseudomonadati</taxon>
        <taxon>Spirochaetota</taxon>
        <taxon>Spirochaetia</taxon>
        <taxon>Leptospirales</taxon>
        <taxon>Leptospiraceae</taxon>
        <taxon>Leptospira</taxon>
    </lineage>
</organism>
<dbReference type="AlphaFoldDB" id="A0A0E3B1Q1"/>
<reference evidence="1 2" key="1">
    <citation type="journal article" date="2015" name="PLoS Negl. Trop. Dis.">
        <title>Distribution of Plasmids in Distinct Leptospira Pathogenic Species.</title>
        <authorList>
            <person name="Wang Y."/>
            <person name="Zhuang X."/>
            <person name="Zhong Y."/>
            <person name="Zhang C."/>
            <person name="Zhang Y."/>
            <person name="Zeng L."/>
            <person name="Zhu Y."/>
            <person name="He P."/>
            <person name="Dong K."/>
            <person name="Pal U."/>
            <person name="Guo X."/>
            <person name="Qin J."/>
        </authorList>
    </citation>
    <scope>NUCLEOTIDE SEQUENCE [LARGE SCALE GENOMIC DNA]</scope>
    <source>
        <strain evidence="1 2">56604</strain>
    </source>
</reference>
<name>A0A0E3B1Q1_LEPBO</name>
<dbReference type="Proteomes" id="UP000058857">
    <property type="component" value="Chromosome 1"/>
</dbReference>
<evidence type="ECO:0000313" key="1">
    <source>
        <dbReference type="EMBL" id="ALO25291.1"/>
    </source>
</evidence>